<dbReference type="AlphaFoldDB" id="A0A6M3LBG7"/>
<name>A0A6M3LBG7_9ZZZZ</name>
<reference evidence="1" key="1">
    <citation type="submission" date="2020-03" db="EMBL/GenBank/DDBJ databases">
        <title>The deep terrestrial virosphere.</title>
        <authorList>
            <person name="Holmfeldt K."/>
            <person name="Nilsson E."/>
            <person name="Simone D."/>
            <person name="Lopez-Fernandez M."/>
            <person name="Wu X."/>
            <person name="de Brujin I."/>
            <person name="Lundin D."/>
            <person name="Andersson A."/>
            <person name="Bertilsson S."/>
            <person name="Dopson M."/>
        </authorList>
    </citation>
    <scope>NUCLEOTIDE SEQUENCE</scope>
    <source>
        <strain evidence="1">MM415B02376</strain>
    </source>
</reference>
<proteinExistence type="predicted"/>
<gene>
    <name evidence="1" type="ORF">MM415B02376_0002</name>
</gene>
<sequence length="132" mass="13527">MAALDLVAEYVPFLRQLKDSGVKRVEFSGAGATLTEIAAAGASGTRIIITGGRMSANGADVVDIVSGASTVKDTLYFAGADTVSLPAGLEMTLDEAMSFDKTGAAVVIRGWVDYVTITDGQPLGIIGLAGRM</sequence>
<evidence type="ECO:0000313" key="1">
    <source>
        <dbReference type="EMBL" id="QJA90428.1"/>
    </source>
</evidence>
<protein>
    <submittedName>
        <fullName evidence="1">Uncharacterized protein</fullName>
    </submittedName>
</protein>
<organism evidence="1">
    <name type="scientific">viral metagenome</name>
    <dbReference type="NCBI Taxonomy" id="1070528"/>
    <lineage>
        <taxon>unclassified sequences</taxon>
        <taxon>metagenomes</taxon>
        <taxon>organismal metagenomes</taxon>
    </lineage>
</organism>
<accession>A0A6M3LBG7</accession>
<dbReference type="EMBL" id="MT142912">
    <property type="protein sequence ID" value="QJA90428.1"/>
    <property type="molecule type" value="Genomic_DNA"/>
</dbReference>